<reference evidence="2 3" key="1">
    <citation type="submission" date="2016-01" db="EMBL/GenBank/DDBJ databases">
        <title>Draft Genome Sequences of Seven Thermophilic Sporeformers Isolated from Foods.</title>
        <authorList>
            <person name="Berendsen E.M."/>
            <person name="Wells-Bennik M.H."/>
            <person name="Krawcyk A.O."/>
            <person name="De Jong A."/>
            <person name="Holsappel S."/>
            <person name="Eijlander R.T."/>
            <person name="Kuipers O.P."/>
        </authorList>
    </citation>
    <scope>NUCLEOTIDE SEQUENCE [LARGE SCALE GENOMIC DNA]</scope>
    <source>
        <strain evidence="2 3">B4109</strain>
    </source>
</reference>
<dbReference type="AlphaFoldDB" id="A0A150MSZ7"/>
<feature type="compositionally biased region" description="Polar residues" evidence="1">
    <location>
        <begin position="7"/>
        <end position="16"/>
    </location>
</feature>
<evidence type="ECO:0000313" key="3">
    <source>
        <dbReference type="Proteomes" id="UP000075424"/>
    </source>
</evidence>
<protein>
    <submittedName>
        <fullName evidence="2">Uncharacterized protein</fullName>
    </submittedName>
</protein>
<dbReference type="Proteomes" id="UP000075424">
    <property type="component" value="Unassembled WGS sequence"/>
</dbReference>
<dbReference type="EMBL" id="LQYV01000041">
    <property type="protein sequence ID" value="KYD27598.1"/>
    <property type="molecule type" value="Genomic_DNA"/>
</dbReference>
<feature type="compositionally biased region" description="Basic and acidic residues" evidence="1">
    <location>
        <begin position="17"/>
        <end position="43"/>
    </location>
</feature>
<sequence>MDKQSKEPNTSGPKTEQVVKQENETQIPREDQRSDTDQLKKGFDGTPFGTQKEYIEQKVNWKPGVKESIQKFVRDHHKFYEDTLTYGRIENVNWEQQKKHADTLIRGAKEILPEIKEQVKTMEENKLLTDLSIDDDPRELKLDFESLVAVLEIATSKKDKTGLVYAHRILHDLDVELNGTKTHKFGMSSYDHGGENRPKLWDYIEKNGRERPTISE</sequence>
<gene>
    <name evidence="2" type="ORF">B4109_3104</name>
</gene>
<evidence type="ECO:0000256" key="1">
    <source>
        <dbReference type="SAM" id="MobiDB-lite"/>
    </source>
</evidence>
<comment type="caution">
    <text evidence="2">The sequence shown here is derived from an EMBL/GenBank/DDBJ whole genome shotgun (WGS) entry which is preliminary data.</text>
</comment>
<organism evidence="2 3">
    <name type="scientific">Geobacillus stearothermophilus</name>
    <name type="common">Bacillus stearothermophilus</name>
    <dbReference type="NCBI Taxonomy" id="1422"/>
    <lineage>
        <taxon>Bacteria</taxon>
        <taxon>Bacillati</taxon>
        <taxon>Bacillota</taxon>
        <taxon>Bacilli</taxon>
        <taxon>Bacillales</taxon>
        <taxon>Anoxybacillaceae</taxon>
        <taxon>Geobacillus</taxon>
    </lineage>
</organism>
<feature type="region of interest" description="Disordered" evidence="1">
    <location>
        <begin position="1"/>
        <end position="49"/>
    </location>
</feature>
<name>A0A150MSZ7_GEOSE</name>
<evidence type="ECO:0000313" key="2">
    <source>
        <dbReference type="EMBL" id="KYD27598.1"/>
    </source>
</evidence>
<dbReference type="PATRIC" id="fig|1422.18.peg.2837"/>
<accession>A0A150MSZ7</accession>
<proteinExistence type="predicted"/>